<feature type="compositionally biased region" description="Basic and acidic residues" evidence="3">
    <location>
        <begin position="164"/>
        <end position="177"/>
    </location>
</feature>
<evidence type="ECO:0000256" key="1">
    <source>
        <dbReference type="PROSITE-ProRule" id="PRU00339"/>
    </source>
</evidence>
<feature type="coiled-coil region" evidence="2">
    <location>
        <begin position="737"/>
        <end position="764"/>
    </location>
</feature>
<keyword evidence="1" id="KW-0802">TPR repeat</keyword>
<dbReference type="AlphaFoldDB" id="A0A1Y1HRN1"/>
<protein>
    <submittedName>
        <fullName evidence="4">Uncharacterized protein</fullName>
    </submittedName>
</protein>
<dbReference type="PROSITE" id="PS50005">
    <property type="entry name" value="TPR"/>
    <property type="match status" value="5"/>
</dbReference>
<name>A0A1Y1HRN1_KLENI</name>
<sequence>MYRSYETAGANGASSTTEEDDDLYSGYNNANEDEVVYGNYADFSGEGPNGAFEELVVGTYDDRGSRGSSQGMVPPGKAARTSTASTRGGGSLRPLASSSGRPPGTAMLRVPMTASRPMTGSDPNARPMTSMKGAGFSSQPRPNSTGRFDPLNQAAKGPAPALQKKSEASPEEQCREMERKVNRLLEESAELSLAGDHDGALEKAKEAGKRERLLCKQREQANLADQINGDLTFAVCFNLAHQYHQNKLYSEALDAYTQVVKNKQFPQAGRLRVNMGNIYCEQRKYPQAIKMYRMALDQLPATQKETRYKIMRNIGVAFMRLGQYQDALQSFEAIMDGSPDYQSGFNLVLCYFALGDREKMKRAFSRLLAIKKYEVDSDEELDAAAEAALPSDGLKEELLARQKRAHRALLTSAQLIAPVIGDTLAEGFQWATDAVRASGRGVLAQELDMARAVQHLQRRDFGAAIGVLKDFERKEPALRARAALTLSALYFWEGDLAAADKYAEMAVKVERYNARALVNKGNCLYVKGDVSGATALYQEALGVEADCVEAMYNLGLAQKRSGQSPESLATFKKLHAMLPDSPEVMYQIASLYEVTGPPKQAIKWLEMLHTRVLHDPGVLARLGAVHSKHDDEAKALHYFSEAHRVYPVDMDVISWLGAFHVKNEVYEKAMPFFDLAAKIQPSEVKWQLMVASCYRRIGAYPQALATYKEIHRAHPENIECLRYLVHICTDLGHKEEIQDYAVQLRKAERAAAQAQEAAAKAQVYAAAEEPAASVPVSMVGKAARPSSGAAAVRQERVGEEAAAVFAPAAVLPPRPGTAGRKVKMGVKEKSVEDEWGSEELGDDLLPM</sequence>
<evidence type="ECO:0000256" key="2">
    <source>
        <dbReference type="SAM" id="Coils"/>
    </source>
</evidence>
<feature type="region of interest" description="Disordered" evidence="3">
    <location>
        <begin position="814"/>
        <end position="847"/>
    </location>
</feature>
<feature type="compositionally biased region" description="Polar residues" evidence="3">
    <location>
        <begin position="136"/>
        <end position="146"/>
    </location>
</feature>
<reference evidence="4 5" key="1">
    <citation type="journal article" date="2014" name="Nat. Commun.">
        <title>Klebsormidium flaccidum genome reveals primary factors for plant terrestrial adaptation.</title>
        <authorList>
            <person name="Hori K."/>
            <person name="Maruyama F."/>
            <person name="Fujisawa T."/>
            <person name="Togashi T."/>
            <person name="Yamamoto N."/>
            <person name="Seo M."/>
            <person name="Sato S."/>
            <person name="Yamada T."/>
            <person name="Mori H."/>
            <person name="Tajima N."/>
            <person name="Moriyama T."/>
            <person name="Ikeuchi M."/>
            <person name="Watanabe M."/>
            <person name="Wada H."/>
            <person name="Kobayashi K."/>
            <person name="Saito M."/>
            <person name="Masuda T."/>
            <person name="Sasaki-Sekimoto Y."/>
            <person name="Mashiguchi K."/>
            <person name="Awai K."/>
            <person name="Shimojima M."/>
            <person name="Masuda S."/>
            <person name="Iwai M."/>
            <person name="Nobusawa T."/>
            <person name="Narise T."/>
            <person name="Kondo S."/>
            <person name="Saito H."/>
            <person name="Sato R."/>
            <person name="Murakawa M."/>
            <person name="Ihara Y."/>
            <person name="Oshima-Yamada Y."/>
            <person name="Ohtaka K."/>
            <person name="Satoh M."/>
            <person name="Sonobe K."/>
            <person name="Ishii M."/>
            <person name="Ohtani R."/>
            <person name="Kanamori-Sato M."/>
            <person name="Honoki R."/>
            <person name="Miyazaki D."/>
            <person name="Mochizuki H."/>
            <person name="Umetsu J."/>
            <person name="Higashi K."/>
            <person name="Shibata D."/>
            <person name="Kamiya Y."/>
            <person name="Sato N."/>
            <person name="Nakamura Y."/>
            <person name="Tabata S."/>
            <person name="Ida S."/>
            <person name="Kurokawa K."/>
            <person name="Ohta H."/>
        </authorList>
    </citation>
    <scope>NUCLEOTIDE SEQUENCE [LARGE SCALE GENOMIC DNA]</scope>
    <source>
        <strain evidence="4 5">NIES-2285</strain>
    </source>
</reference>
<dbReference type="PANTHER" id="PTHR44117">
    <property type="entry name" value="INTRAFLAGELLAR TRANSPORT PROTEIN 88 HOMOLOG"/>
    <property type="match status" value="1"/>
</dbReference>
<dbReference type="GO" id="GO:0036064">
    <property type="term" value="C:ciliary basal body"/>
    <property type="evidence" value="ECO:0000318"/>
    <property type="project" value="GO_Central"/>
</dbReference>
<dbReference type="FunFam" id="1.25.40.10:FF:001094">
    <property type="entry name" value="Intraflagellar transport particle protein IFT88"/>
    <property type="match status" value="1"/>
</dbReference>
<evidence type="ECO:0000313" key="4">
    <source>
        <dbReference type="EMBL" id="GAQ81294.1"/>
    </source>
</evidence>
<evidence type="ECO:0000313" key="5">
    <source>
        <dbReference type="Proteomes" id="UP000054558"/>
    </source>
</evidence>
<keyword evidence="2" id="KW-0175">Coiled coil</keyword>
<dbReference type="SUPFAM" id="SSF48452">
    <property type="entry name" value="TPR-like"/>
    <property type="match status" value="2"/>
</dbReference>
<feature type="repeat" description="TPR" evidence="1">
    <location>
        <begin position="650"/>
        <end position="683"/>
    </location>
</feature>
<dbReference type="OMA" id="RIKIMHN"/>
<feature type="repeat" description="TPR" evidence="1">
    <location>
        <begin position="548"/>
        <end position="581"/>
    </location>
</feature>
<dbReference type="PANTHER" id="PTHR44117:SF1">
    <property type="entry name" value="INTRAFLAGELLAR TRANSPORT PROTEIN 88 HOMOLOG"/>
    <property type="match status" value="1"/>
</dbReference>
<dbReference type="STRING" id="105231.A0A1Y1HRN1"/>
<feature type="repeat" description="TPR" evidence="1">
    <location>
        <begin position="269"/>
        <end position="302"/>
    </location>
</feature>
<dbReference type="GO" id="GO:0042073">
    <property type="term" value="P:intraciliary transport"/>
    <property type="evidence" value="ECO:0000318"/>
    <property type="project" value="GO_Central"/>
</dbReference>
<dbReference type="SMART" id="SM00028">
    <property type="entry name" value="TPR"/>
    <property type="match status" value="9"/>
</dbReference>
<dbReference type="GO" id="GO:1905515">
    <property type="term" value="P:non-motile cilium assembly"/>
    <property type="evidence" value="ECO:0000318"/>
    <property type="project" value="GO_Central"/>
</dbReference>
<proteinExistence type="predicted"/>
<feature type="region of interest" description="Disordered" evidence="3">
    <location>
        <begin position="60"/>
        <end position="177"/>
    </location>
</feature>
<feature type="compositionally biased region" description="Acidic residues" evidence="3">
    <location>
        <begin position="833"/>
        <end position="847"/>
    </location>
</feature>
<feature type="region of interest" description="Disordered" evidence="3">
    <location>
        <begin position="1"/>
        <end position="29"/>
    </location>
</feature>
<evidence type="ECO:0000256" key="3">
    <source>
        <dbReference type="SAM" id="MobiDB-lite"/>
    </source>
</evidence>
<dbReference type="GO" id="GO:0019894">
    <property type="term" value="F:kinesin binding"/>
    <property type="evidence" value="ECO:0000318"/>
    <property type="project" value="GO_Central"/>
</dbReference>
<feature type="repeat" description="TPR" evidence="1">
    <location>
        <begin position="616"/>
        <end position="649"/>
    </location>
</feature>
<dbReference type="EMBL" id="DF237025">
    <property type="protein sequence ID" value="GAQ81294.1"/>
    <property type="molecule type" value="Genomic_DNA"/>
</dbReference>
<dbReference type="GO" id="GO:0097546">
    <property type="term" value="C:ciliary base"/>
    <property type="evidence" value="ECO:0000318"/>
    <property type="project" value="GO_Central"/>
</dbReference>
<dbReference type="Pfam" id="PF13432">
    <property type="entry name" value="TPR_16"/>
    <property type="match status" value="2"/>
</dbReference>
<dbReference type="FunFam" id="1.25.40.10:FF:000468">
    <property type="entry name" value="Intraflagellar transport 88 homolog"/>
    <property type="match status" value="1"/>
</dbReference>
<dbReference type="InterPro" id="IPR019734">
    <property type="entry name" value="TPR_rpt"/>
</dbReference>
<organism evidence="4 5">
    <name type="scientific">Klebsormidium nitens</name>
    <name type="common">Green alga</name>
    <name type="synonym">Ulothrix nitens</name>
    <dbReference type="NCBI Taxonomy" id="105231"/>
    <lineage>
        <taxon>Eukaryota</taxon>
        <taxon>Viridiplantae</taxon>
        <taxon>Streptophyta</taxon>
        <taxon>Klebsormidiophyceae</taxon>
        <taxon>Klebsormidiales</taxon>
        <taxon>Klebsormidiaceae</taxon>
        <taxon>Klebsormidium</taxon>
    </lineage>
</organism>
<dbReference type="OrthoDB" id="421121at2759"/>
<dbReference type="GO" id="GO:0005814">
    <property type="term" value="C:centriole"/>
    <property type="evidence" value="ECO:0000318"/>
    <property type="project" value="GO_Central"/>
</dbReference>
<dbReference type="Gene3D" id="1.25.40.10">
    <property type="entry name" value="Tetratricopeptide repeat domain"/>
    <property type="match status" value="3"/>
</dbReference>
<accession>A0A1Y1HRN1</accession>
<keyword evidence="5" id="KW-1185">Reference proteome</keyword>
<dbReference type="Proteomes" id="UP000054558">
    <property type="component" value="Unassembled WGS sequence"/>
</dbReference>
<dbReference type="GO" id="GO:0097730">
    <property type="term" value="C:non-motile cilium"/>
    <property type="evidence" value="ECO:0000318"/>
    <property type="project" value="GO_Central"/>
</dbReference>
<dbReference type="InterPro" id="IPR011990">
    <property type="entry name" value="TPR-like_helical_dom_sf"/>
</dbReference>
<feature type="repeat" description="TPR" evidence="1">
    <location>
        <begin position="308"/>
        <end position="341"/>
    </location>
</feature>
<gene>
    <name evidence="4" type="ORF">KFL_000760230</name>
</gene>